<protein>
    <submittedName>
        <fullName evidence="2">Uncharacterized protein</fullName>
    </submittedName>
</protein>
<comment type="caution">
    <text evidence="2">The sequence shown here is derived from an EMBL/GenBank/DDBJ whole genome shotgun (WGS) entry which is preliminary data.</text>
</comment>
<evidence type="ECO:0000313" key="2">
    <source>
        <dbReference type="EMBL" id="KAF0723237.1"/>
    </source>
</evidence>
<dbReference type="Proteomes" id="UP000481153">
    <property type="component" value="Unassembled WGS sequence"/>
</dbReference>
<reference evidence="2 3" key="1">
    <citation type="submission" date="2019-07" db="EMBL/GenBank/DDBJ databases">
        <title>Genomics analysis of Aphanomyces spp. identifies a new class of oomycete effector associated with host adaptation.</title>
        <authorList>
            <person name="Gaulin E."/>
        </authorList>
    </citation>
    <scope>NUCLEOTIDE SEQUENCE [LARGE SCALE GENOMIC DNA]</scope>
    <source>
        <strain evidence="2 3">ATCC 201684</strain>
    </source>
</reference>
<feature type="region of interest" description="Disordered" evidence="1">
    <location>
        <begin position="108"/>
        <end position="136"/>
    </location>
</feature>
<proteinExistence type="predicted"/>
<keyword evidence="3" id="KW-1185">Reference proteome</keyword>
<evidence type="ECO:0000256" key="1">
    <source>
        <dbReference type="SAM" id="MobiDB-lite"/>
    </source>
</evidence>
<dbReference type="AlphaFoldDB" id="A0A6G0W7Z8"/>
<feature type="compositionally biased region" description="Polar residues" evidence="1">
    <location>
        <begin position="120"/>
        <end position="136"/>
    </location>
</feature>
<organism evidence="2 3">
    <name type="scientific">Aphanomyces euteiches</name>
    <dbReference type="NCBI Taxonomy" id="100861"/>
    <lineage>
        <taxon>Eukaryota</taxon>
        <taxon>Sar</taxon>
        <taxon>Stramenopiles</taxon>
        <taxon>Oomycota</taxon>
        <taxon>Saprolegniomycetes</taxon>
        <taxon>Saprolegniales</taxon>
        <taxon>Verrucalvaceae</taxon>
        <taxon>Aphanomyces</taxon>
    </lineage>
</organism>
<feature type="compositionally biased region" description="Basic residues" evidence="1">
    <location>
        <begin position="46"/>
        <end position="56"/>
    </location>
</feature>
<gene>
    <name evidence="2" type="ORF">Ae201684_017853</name>
</gene>
<accession>A0A6G0W7Z8</accession>
<evidence type="ECO:0000313" key="3">
    <source>
        <dbReference type="Proteomes" id="UP000481153"/>
    </source>
</evidence>
<dbReference type="EMBL" id="VJMJ01000313">
    <property type="protein sequence ID" value="KAF0723237.1"/>
    <property type="molecule type" value="Genomic_DNA"/>
</dbReference>
<name>A0A6G0W7Z8_9STRA</name>
<sequence length="167" mass="18881">MLAKWGLQYTHGEHERLTSQTKCTVDKANGQIRVTRRATTGPHKDPHTKKFHKRGLERRDNTQLGDKPNPRRSDDAGSMIHIPRPFITTDDISECYKRDTKAGLTTSFPTLGNMMAPRNASPSNTNIPKHSTVKSTKTIRVQPREIAFKFNCYNRHAQDGLQGLTSN</sequence>
<feature type="region of interest" description="Disordered" evidence="1">
    <location>
        <begin position="29"/>
        <end position="81"/>
    </location>
</feature>